<comment type="caution">
    <text evidence="5">The sequence shown here is derived from an EMBL/GenBank/DDBJ whole genome shotgun (WGS) entry which is preliminary data.</text>
</comment>
<sequence>MSLNTELEPSQSLTENNQLDIRCVFRHVEGFYTKYFEHTTVEPTDQLDQLNVVYRDFMKLKSEESFMIWLGWLQRMTKTKSHIQQIHTSDATLRSTVYFVAPSDGTGSNNSPSAADARAFGDFSVGASGTDAMGFSRLCETARRVFQARPTRMLLHGFQVCDSIMEMWVFDRSGAYSSHQFDMVQRPDLVVKVMTSYGRMNDEEAGFTSFIQRDDLGSYVIFQGTYENETKRLYLEDKPIAAPGYLVRPGTTCYAARAPMSQTANLVVKFAWREEVIHRERKLLELTQERKVWGVIKAFGWQDLSSIRGLREGLQFNESCCSTPTMANGTASQESISPVSSLVTNKDSDPPFIDRTFSCIVTSPLGRPINQFETITEFLKACRDVAKALRSLYEDGNILHRDICIKNLIIPVQQVDGEPNGVLIDLDSALELENGPARSGELVGSEGFMAIGILTGDAHTYRHDLESLFYVFLWVAICKDRNHDDLESLNHQPQTSRLWGWCSTRFKVVSKNKLEDMSLEGFPRILEEFSTEFAHLKDLARRLHQLLFPVRDGAVFTGTDTDEARIKELYDGVIGTFHEAISSLKH</sequence>
<feature type="domain" description="Fungal-type protein kinase" evidence="4">
    <location>
        <begin position="132"/>
        <end position="475"/>
    </location>
</feature>
<comment type="catalytic activity">
    <reaction evidence="2">
        <text>L-threonyl-[protein] + ATP = O-phospho-L-threonyl-[protein] + ADP + H(+)</text>
        <dbReference type="Rhea" id="RHEA:46608"/>
        <dbReference type="Rhea" id="RHEA-COMP:11060"/>
        <dbReference type="Rhea" id="RHEA-COMP:11605"/>
        <dbReference type="ChEBI" id="CHEBI:15378"/>
        <dbReference type="ChEBI" id="CHEBI:30013"/>
        <dbReference type="ChEBI" id="CHEBI:30616"/>
        <dbReference type="ChEBI" id="CHEBI:61977"/>
        <dbReference type="ChEBI" id="CHEBI:456216"/>
        <dbReference type="EC" id="2.7.11.1"/>
    </reaction>
</comment>
<dbReference type="AlphaFoldDB" id="A0A9W8N4I9"/>
<dbReference type="PROSITE" id="PS00109">
    <property type="entry name" value="PROTEIN_KINASE_TYR"/>
    <property type="match status" value="1"/>
</dbReference>
<accession>A0A9W8N4I9</accession>
<dbReference type="InterPro" id="IPR011009">
    <property type="entry name" value="Kinase-like_dom_sf"/>
</dbReference>
<evidence type="ECO:0000313" key="6">
    <source>
        <dbReference type="Proteomes" id="UP001148614"/>
    </source>
</evidence>
<evidence type="ECO:0000256" key="2">
    <source>
        <dbReference type="ARBA" id="ARBA00047899"/>
    </source>
</evidence>
<dbReference type="GO" id="GO:0004674">
    <property type="term" value="F:protein serine/threonine kinase activity"/>
    <property type="evidence" value="ECO:0007669"/>
    <property type="project" value="UniProtKB-EC"/>
</dbReference>
<dbReference type="PANTHER" id="PTHR38248">
    <property type="entry name" value="FUNK1 6"/>
    <property type="match status" value="1"/>
</dbReference>
<name>A0A9W8N4I9_9PEZI</name>
<dbReference type="EMBL" id="JANPWZ010002982">
    <property type="protein sequence ID" value="KAJ3554907.1"/>
    <property type="molecule type" value="Genomic_DNA"/>
</dbReference>
<dbReference type="SUPFAM" id="SSF56112">
    <property type="entry name" value="Protein kinase-like (PK-like)"/>
    <property type="match status" value="1"/>
</dbReference>
<evidence type="ECO:0000259" key="4">
    <source>
        <dbReference type="Pfam" id="PF17667"/>
    </source>
</evidence>
<dbReference type="Gene3D" id="1.10.510.10">
    <property type="entry name" value="Transferase(Phosphotransferase) domain 1"/>
    <property type="match status" value="1"/>
</dbReference>
<evidence type="ECO:0000256" key="3">
    <source>
        <dbReference type="ARBA" id="ARBA00048679"/>
    </source>
</evidence>
<gene>
    <name evidence="5" type="ORF">NPX13_g10483</name>
</gene>
<proteinExistence type="predicted"/>
<protein>
    <recommendedName>
        <fullName evidence="1">non-specific serine/threonine protein kinase</fullName>
        <ecNumber evidence="1">2.7.11.1</ecNumber>
    </recommendedName>
</protein>
<evidence type="ECO:0000313" key="5">
    <source>
        <dbReference type="EMBL" id="KAJ3554907.1"/>
    </source>
</evidence>
<reference evidence="5" key="1">
    <citation type="submission" date="2022-07" db="EMBL/GenBank/DDBJ databases">
        <title>Genome Sequence of Xylaria arbuscula.</title>
        <authorList>
            <person name="Buettner E."/>
        </authorList>
    </citation>
    <scope>NUCLEOTIDE SEQUENCE</scope>
    <source>
        <strain evidence="5">VT107</strain>
    </source>
</reference>
<dbReference type="VEuPathDB" id="FungiDB:F4678DRAFT_240937"/>
<dbReference type="PANTHER" id="PTHR38248:SF2">
    <property type="entry name" value="FUNK1 11"/>
    <property type="match status" value="1"/>
</dbReference>
<keyword evidence="6" id="KW-1185">Reference proteome</keyword>
<comment type="catalytic activity">
    <reaction evidence="3">
        <text>L-seryl-[protein] + ATP = O-phospho-L-seryl-[protein] + ADP + H(+)</text>
        <dbReference type="Rhea" id="RHEA:17989"/>
        <dbReference type="Rhea" id="RHEA-COMP:9863"/>
        <dbReference type="Rhea" id="RHEA-COMP:11604"/>
        <dbReference type="ChEBI" id="CHEBI:15378"/>
        <dbReference type="ChEBI" id="CHEBI:29999"/>
        <dbReference type="ChEBI" id="CHEBI:30616"/>
        <dbReference type="ChEBI" id="CHEBI:83421"/>
        <dbReference type="ChEBI" id="CHEBI:456216"/>
        <dbReference type="EC" id="2.7.11.1"/>
    </reaction>
</comment>
<evidence type="ECO:0000256" key="1">
    <source>
        <dbReference type="ARBA" id="ARBA00012513"/>
    </source>
</evidence>
<dbReference type="InterPro" id="IPR040976">
    <property type="entry name" value="Pkinase_fungal"/>
</dbReference>
<dbReference type="InterPro" id="IPR008266">
    <property type="entry name" value="Tyr_kinase_AS"/>
</dbReference>
<dbReference type="EC" id="2.7.11.1" evidence="1"/>
<dbReference type="Pfam" id="PF17667">
    <property type="entry name" value="Pkinase_fungal"/>
    <property type="match status" value="1"/>
</dbReference>
<dbReference type="Proteomes" id="UP001148614">
    <property type="component" value="Unassembled WGS sequence"/>
</dbReference>
<organism evidence="5 6">
    <name type="scientific">Xylaria arbuscula</name>
    <dbReference type="NCBI Taxonomy" id="114810"/>
    <lineage>
        <taxon>Eukaryota</taxon>
        <taxon>Fungi</taxon>
        <taxon>Dikarya</taxon>
        <taxon>Ascomycota</taxon>
        <taxon>Pezizomycotina</taxon>
        <taxon>Sordariomycetes</taxon>
        <taxon>Xylariomycetidae</taxon>
        <taxon>Xylariales</taxon>
        <taxon>Xylariaceae</taxon>
        <taxon>Xylaria</taxon>
    </lineage>
</organism>